<dbReference type="AlphaFoldDB" id="A0A4S1CL43"/>
<organism evidence="2 3">
    <name type="scientific">Geomonas terrae</name>
    <dbReference type="NCBI Taxonomy" id="2562681"/>
    <lineage>
        <taxon>Bacteria</taxon>
        <taxon>Pseudomonadati</taxon>
        <taxon>Thermodesulfobacteriota</taxon>
        <taxon>Desulfuromonadia</taxon>
        <taxon>Geobacterales</taxon>
        <taxon>Geobacteraceae</taxon>
        <taxon>Geomonas</taxon>
    </lineage>
</organism>
<proteinExistence type="predicted"/>
<dbReference type="EMBL" id="SRSC01000001">
    <property type="protein sequence ID" value="TGU73980.1"/>
    <property type="molecule type" value="Genomic_DNA"/>
</dbReference>
<sequence length="408" mass="43819">MKRLHKENPRFVFIQSSLDGIPCDEIATQARMLVDNATLQLILLGDDDAPPGFPPPGFAASLNLALPTAQLTSDVLQLLSEDIAQTTAAPSALILDDLPDFEIPSFDSIVEPHPAPQWPSEPPEPLVFDAEALQAPPAEKAPEITGSDEIVFFVAAQPPQQEPTEEPAEPAVQAAVQAAAPQRKEKGHGTQPKSLYPSPNQIYRKPPELCGVPEEGDEPAVAEGPEPPRLTRPLYVGIALLFAGLLFWRLFAHQPEPQSSQKPATVPAAPPGKTVAQPVQTPAASGEQQALPLFIPRVPADAAYAAAHPGWERYENEKVEFRVFREGGRIIAIQALPTGDAGIGERQVPAWFREAVGAEMPAKGKIKEADGVKVETRRVPGGAEIAIYRSPQSRILGVVLQLAAPRPK</sequence>
<dbReference type="Proteomes" id="UP000306416">
    <property type="component" value="Unassembled WGS sequence"/>
</dbReference>
<feature type="region of interest" description="Disordered" evidence="1">
    <location>
        <begin position="159"/>
        <end position="204"/>
    </location>
</feature>
<feature type="compositionally biased region" description="Low complexity" evidence="1">
    <location>
        <begin position="169"/>
        <end position="181"/>
    </location>
</feature>
<evidence type="ECO:0000256" key="1">
    <source>
        <dbReference type="SAM" id="MobiDB-lite"/>
    </source>
</evidence>
<protein>
    <submittedName>
        <fullName evidence="2">Uncharacterized protein</fullName>
    </submittedName>
</protein>
<reference evidence="2 3" key="1">
    <citation type="submission" date="2019-04" db="EMBL/GenBank/DDBJ databases">
        <title>Geobacter oryzae sp. nov., ferric-reducing bacteria isolated from paddy soil.</title>
        <authorList>
            <person name="Xu Z."/>
            <person name="Masuda Y."/>
            <person name="Itoh H."/>
            <person name="Senoo K."/>
        </authorList>
    </citation>
    <scope>NUCLEOTIDE SEQUENCE [LARGE SCALE GENOMIC DNA]</scope>
    <source>
        <strain evidence="2 3">Red111</strain>
    </source>
</reference>
<feature type="compositionally biased region" description="Polar residues" evidence="1">
    <location>
        <begin position="191"/>
        <end position="201"/>
    </location>
</feature>
<evidence type="ECO:0000313" key="2">
    <source>
        <dbReference type="EMBL" id="TGU73980.1"/>
    </source>
</evidence>
<evidence type="ECO:0000313" key="3">
    <source>
        <dbReference type="Proteomes" id="UP000306416"/>
    </source>
</evidence>
<feature type="region of interest" description="Disordered" evidence="1">
    <location>
        <begin position="257"/>
        <end position="283"/>
    </location>
</feature>
<accession>A0A4S1CL43</accession>
<name>A0A4S1CL43_9BACT</name>
<comment type="caution">
    <text evidence="2">The sequence shown here is derived from an EMBL/GenBank/DDBJ whole genome shotgun (WGS) entry which is preliminary data.</text>
</comment>
<keyword evidence="3" id="KW-1185">Reference proteome</keyword>
<gene>
    <name evidence="2" type="ORF">E4633_00465</name>
</gene>